<dbReference type="GO" id="GO:0015940">
    <property type="term" value="P:pantothenate biosynthetic process"/>
    <property type="evidence" value="ECO:0007669"/>
    <property type="project" value="UniProtKB-UniRule"/>
</dbReference>
<proteinExistence type="inferred from homology"/>
<dbReference type="GO" id="GO:0032259">
    <property type="term" value="P:methylation"/>
    <property type="evidence" value="ECO:0007669"/>
    <property type="project" value="UniProtKB-KW"/>
</dbReference>
<dbReference type="SUPFAM" id="SSF51621">
    <property type="entry name" value="Phosphoenolpyruvate/pyruvate domain"/>
    <property type="match status" value="1"/>
</dbReference>
<dbReference type="InterPro" id="IPR003700">
    <property type="entry name" value="Pantoate_hydroxy_MeTrfase"/>
</dbReference>
<dbReference type="AlphaFoldDB" id="A4J0V6"/>
<reference evidence="11 12" key="1">
    <citation type="submission" date="2007-03" db="EMBL/GenBank/DDBJ databases">
        <title>Complete sequence of Desulfotomaculum reducens MI-1.</title>
        <authorList>
            <consortium name="US DOE Joint Genome Institute"/>
            <person name="Copeland A."/>
            <person name="Lucas S."/>
            <person name="Lapidus A."/>
            <person name="Barry K."/>
            <person name="Detter J.C."/>
            <person name="Glavina del Rio T."/>
            <person name="Hammon N."/>
            <person name="Israni S."/>
            <person name="Dalin E."/>
            <person name="Tice H."/>
            <person name="Pitluck S."/>
            <person name="Sims D."/>
            <person name="Brettin T."/>
            <person name="Bruce D."/>
            <person name="Han C."/>
            <person name="Tapia R."/>
            <person name="Schmutz J."/>
            <person name="Larimer F."/>
            <person name="Land M."/>
            <person name="Hauser L."/>
            <person name="Kyrpides N."/>
            <person name="Kim E."/>
            <person name="Tebo B.M."/>
            <person name="Richardson P."/>
        </authorList>
    </citation>
    <scope>NUCLEOTIDE SEQUENCE [LARGE SCALE GENOMIC DNA]</scope>
    <source>
        <strain evidence="11 12">MI-1</strain>
    </source>
</reference>
<evidence type="ECO:0000256" key="5">
    <source>
        <dbReference type="ARBA" id="ARBA00022679"/>
    </source>
</evidence>
<dbReference type="UniPathway" id="UPA00028">
    <property type="reaction ID" value="UER00003"/>
</dbReference>
<evidence type="ECO:0000256" key="8">
    <source>
        <dbReference type="PIRSR" id="PIRSR000388-1"/>
    </source>
</evidence>
<dbReference type="PIRSF" id="PIRSF000388">
    <property type="entry name" value="Pantoate_hydroxy_MeTrfase"/>
    <property type="match status" value="1"/>
</dbReference>
<feature type="binding site" evidence="7 9">
    <location>
        <position position="115"/>
    </location>
    <ligand>
        <name>3-methyl-2-oxobutanoate</name>
        <dbReference type="ChEBI" id="CHEBI:11851"/>
    </ligand>
</feature>
<dbReference type="InterPro" id="IPR015813">
    <property type="entry name" value="Pyrv/PenolPyrv_kinase-like_dom"/>
</dbReference>
<dbReference type="Proteomes" id="UP000001556">
    <property type="component" value="Chromosome"/>
</dbReference>
<evidence type="ECO:0000256" key="3">
    <source>
        <dbReference type="ARBA" id="ARBA00011424"/>
    </source>
</evidence>
<dbReference type="GO" id="GO:0000287">
    <property type="term" value="F:magnesium ion binding"/>
    <property type="evidence" value="ECO:0007669"/>
    <property type="project" value="TreeGrafter"/>
</dbReference>
<dbReference type="FunFam" id="3.20.20.60:FF:000003">
    <property type="entry name" value="3-methyl-2-oxobutanoate hydroxymethyltransferase"/>
    <property type="match status" value="1"/>
</dbReference>
<dbReference type="CDD" id="cd06557">
    <property type="entry name" value="KPHMT-like"/>
    <property type="match status" value="1"/>
</dbReference>
<evidence type="ECO:0000256" key="6">
    <source>
        <dbReference type="ARBA" id="ARBA00056497"/>
    </source>
</evidence>
<comment type="function">
    <text evidence="6 7">Catalyzes the reversible reaction in which hydroxymethyl group from 5,10-methylenetetrahydrofolate is transferred onto alpha-ketoisovalerate to form ketopantoate.</text>
</comment>
<comment type="pathway">
    <text evidence="1 7">Cofactor biosynthesis; (R)-pantothenate biosynthesis; (R)-pantoate from 3-methyl-2-oxobutanoate: step 1/2.</text>
</comment>
<dbReference type="GO" id="GO:0003864">
    <property type="term" value="F:3-methyl-2-oxobutanoate hydroxymethyltransferase activity"/>
    <property type="evidence" value="ECO:0007669"/>
    <property type="project" value="UniProtKB-UniRule"/>
</dbReference>
<feature type="binding site" evidence="7 10">
    <location>
        <position position="46"/>
    </location>
    <ligand>
        <name>Mg(2+)</name>
        <dbReference type="ChEBI" id="CHEBI:18420"/>
    </ligand>
</feature>
<evidence type="ECO:0000313" key="12">
    <source>
        <dbReference type="Proteomes" id="UP000001556"/>
    </source>
</evidence>
<evidence type="ECO:0000256" key="2">
    <source>
        <dbReference type="ARBA" id="ARBA00008676"/>
    </source>
</evidence>
<comment type="catalytic activity">
    <reaction evidence="7">
        <text>(6R)-5,10-methylene-5,6,7,8-tetrahydrofolate + 3-methyl-2-oxobutanoate + H2O = 2-dehydropantoate + (6S)-5,6,7,8-tetrahydrofolate</text>
        <dbReference type="Rhea" id="RHEA:11824"/>
        <dbReference type="ChEBI" id="CHEBI:11561"/>
        <dbReference type="ChEBI" id="CHEBI:11851"/>
        <dbReference type="ChEBI" id="CHEBI:15377"/>
        <dbReference type="ChEBI" id="CHEBI:15636"/>
        <dbReference type="ChEBI" id="CHEBI:57453"/>
        <dbReference type="EC" id="2.1.2.11"/>
    </reaction>
</comment>
<feature type="binding site" evidence="7 9">
    <location>
        <begin position="46"/>
        <end position="47"/>
    </location>
    <ligand>
        <name>3-methyl-2-oxobutanoate</name>
        <dbReference type="ChEBI" id="CHEBI:11851"/>
    </ligand>
</feature>
<dbReference type="KEGG" id="drm:Dred_0160"/>
<evidence type="ECO:0000256" key="1">
    <source>
        <dbReference type="ARBA" id="ARBA00005033"/>
    </source>
</evidence>
<comment type="cofactor">
    <cofactor evidence="7 10">
        <name>Mg(2+)</name>
        <dbReference type="ChEBI" id="CHEBI:18420"/>
    </cofactor>
    <text evidence="7 10">Binds 1 Mg(2+) ion per subunit.</text>
</comment>
<feature type="binding site" evidence="7 9">
    <location>
        <position position="85"/>
    </location>
    <ligand>
        <name>3-methyl-2-oxobutanoate</name>
        <dbReference type="ChEBI" id="CHEBI:11851"/>
    </ligand>
</feature>
<keyword evidence="11" id="KW-0489">Methyltransferase</keyword>
<feature type="binding site" evidence="7 10">
    <location>
        <position position="85"/>
    </location>
    <ligand>
        <name>Mg(2+)</name>
        <dbReference type="ChEBI" id="CHEBI:18420"/>
    </ligand>
</feature>
<dbReference type="InterPro" id="IPR040442">
    <property type="entry name" value="Pyrv_kinase-like_dom_sf"/>
</dbReference>
<dbReference type="EC" id="2.1.2.11" evidence="7"/>
<keyword evidence="5 7" id="KW-0808">Transferase</keyword>
<comment type="subunit">
    <text evidence="3 7">Homodecamer; pentamer of dimers.</text>
</comment>
<evidence type="ECO:0000256" key="10">
    <source>
        <dbReference type="PIRSR" id="PIRSR000388-3"/>
    </source>
</evidence>
<keyword evidence="7" id="KW-0963">Cytoplasm</keyword>
<dbReference type="NCBIfam" id="NF001452">
    <property type="entry name" value="PRK00311.1"/>
    <property type="match status" value="1"/>
</dbReference>
<dbReference type="HOGENOM" id="CLU_036645_1_0_9"/>
<organism evidence="11 12">
    <name type="scientific">Desulforamulus reducens (strain ATCC BAA-1160 / DSM 100696 / MI-1)</name>
    <name type="common">Desulfotomaculum reducens</name>
    <dbReference type="NCBI Taxonomy" id="349161"/>
    <lineage>
        <taxon>Bacteria</taxon>
        <taxon>Bacillati</taxon>
        <taxon>Bacillota</taxon>
        <taxon>Clostridia</taxon>
        <taxon>Eubacteriales</taxon>
        <taxon>Peptococcaceae</taxon>
        <taxon>Desulforamulus</taxon>
    </lineage>
</organism>
<comment type="similarity">
    <text evidence="2 7">Belongs to the PanB family.</text>
</comment>
<dbReference type="Gene3D" id="3.20.20.60">
    <property type="entry name" value="Phosphoenolpyruvate-binding domains"/>
    <property type="match status" value="1"/>
</dbReference>
<dbReference type="eggNOG" id="COG0413">
    <property type="taxonomic scope" value="Bacteria"/>
</dbReference>
<dbReference type="GO" id="GO:0005737">
    <property type="term" value="C:cytoplasm"/>
    <property type="evidence" value="ECO:0007669"/>
    <property type="project" value="UniProtKB-SubCell"/>
</dbReference>
<evidence type="ECO:0000256" key="4">
    <source>
        <dbReference type="ARBA" id="ARBA00022655"/>
    </source>
</evidence>
<comment type="subcellular location">
    <subcellularLocation>
        <location evidence="7">Cytoplasm</location>
    </subcellularLocation>
</comment>
<dbReference type="PANTHER" id="PTHR20881:SF0">
    <property type="entry name" value="3-METHYL-2-OXOBUTANOATE HYDROXYMETHYLTRANSFERASE"/>
    <property type="match status" value="1"/>
</dbReference>
<gene>
    <name evidence="7" type="primary">panB</name>
    <name evidence="11" type="ordered locus">Dred_0160</name>
</gene>
<dbReference type="PANTHER" id="PTHR20881">
    <property type="entry name" value="3-METHYL-2-OXOBUTANOATE HYDROXYMETHYLTRANSFERASE"/>
    <property type="match status" value="1"/>
</dbReference>
<dbReference type="HAMAP" id="MF_00156">
    <property type="entry name" value="PanB"/>
    <property type="match status" value="1"/>
</dbReference>
<feature type="binding site" evidence="7 10">
    <location>
        <position position="117"/>
    </location>
    <ligand>
        <name>Mg(2+)</name>
        <dbReference type="ChEBI" id="CHEBI:18420"/>
    </ligand>
</feature>
<dbReference type="Pfam" id="PF02548">
    <property type="entry name" value="Pantoate_transf"/>
    <property type="match status" value="1"/>
</dbReference>
<accession>A4J0V6</accession>
<keyword evidence="12" id="KW-1185">Reference proteome</keyword>
<sequence>MNKKVTTADFRRMKQEAKPIAMLTAYDYPTAMLVDASGIDGILVGDSLGNVVLGYDSTVPVTMDDMIHHLRAVTRGAKRALVVGDMPFLSYHISREESVRNAGRLMQEGLAQAVKLEGGREVADTVKAITEAGIPVMGHLGLTPQSVHQMGGYKVQGKDGEAARRLLEDAKALEAAGVFAIVLECIPQQLAKVVTEAVKVPTIGIGAGSDCDGQILVTHDLLGMFSDFTPKFVKKYANLKEQIIKACEDYQQEVRDKAFPGPGHVFNMADEELKKIY</sequence>
<dbReference type="GO" id="GO:0008168">
    <property type="term" value="F:methyltransferase activity"/>
    <property type="evidence" value="ECO:0007669"/>
    <property type="project" value="UniProtKB-KW"/>
</dbReference>
<dbReference type="STRING" id="349161.Dred_0160"/>
<feature type="active site" description="Proton acceptor" evidence="7 8">
    <location>
        <position position="184"/>
    </location>
</feature>
<dbReference type="NCBIfam" id="TIGR00222">
    <property type="entry name" value="panB"/>
    <property type="match status" value="1"/>
</dbReference>
<dbReference type="EMBL" id="CP000612">
    <property type="protein sequence ID" value="ABO48709.1"/>
    <property type="molecule type" value="Genomic_DNA"/>
</dbReference>
<evidence type="ECO:0000256" key="9">
    <source>
        <dbReference type="PIRSR" id="PIRSR000388-2"/>
    </source>
</evidence>
<keyword evidence="7 10" id="KW-0479">Metal-binding</keyword>
<name>A4J0V6_DESRM</name>
<evidence type="ECO:0000313" key="11">
    <source>
        <dbReference type="EMBL" id="ABO48709.1"/>
    </source>
</evidence>
<keyword evidence="4 7" id="KW-0566">Pantothenate biosynthesis</keyword>
<protein>
    <recommendedName>
        <fullName evidence="7">3-methyl-2-oxobutanoate hydroxymethyltransferase</fullName>
        <ecNumber evidence="7">2.1.2.11</ecNumber>
    </recommendedName>
    <alternativeName>
        <fullName evidence="7">Ketopantoate hydroxymethyltransferase</fullName>
        <shortName evidence="7">KPHMT</shortName>
    </alternativeName>
</protein>
<keyword evidence="7 10" id="KW-0460">Magnesium</keyword>
<evidence type="ECO:0000256" key="7">
    <source>
        <dbReference type="HAMAP-Rule" id="MF_00156"/>
    </source>
</evidence>